<name>A0ABP1G9G5_9CHLO</name>
<accession>A0ABP1G9G5</accession>
<feature type="coiled-coil region" evidence="1">
    <location>
        <begin position="32"/>
        <end position="59"/>
    </location>
</feature>
<organism evidence="2 3">
    <name type="scientific">Coccomyxa viridis</name>
    <dbReference type="NCBI Taxonomy" id="1274662"/>
    <lineage>
        <taxon>Eukaryota</taxon>
        <taxon>Viridiplantae</taxon>
        <taxon>Chlorophyta</taxon>
        <taxon>core chlorophytes</taxon>
        <taxon>Trebouxiophyceae</taxon>
        <taxon>Trebouxiophyceae incertae sedis</taxon>
        <taxon>Coccomyxaceae</taxon>
        <taxon>Coccomyxa</taxon>
    </lineage>
</organism>
<evidence type="ECO:0000313" key="3">
    <source>
        <dbReference type="Proteomes" id="UP001497392"/>
    </source>
</evidence>
<reference evidence="2 3" key="1">
    <citation type="submission" date="2024-06" db="EMBL/GenBank/DDBJ databases">
        <authorList>
            <person name="Kraege A."/>
            <person name="Thomma B."/>
        </authorList>
    </citation>
    <scope>NUCLEOTIDE SEQUENCE [LARGE SCALE GENOMIC DNA]</scope>
</reference>
<keyword evidence="3" id="KW-1185">Reference proteome</keyword>
<evidence type="ECO:0000313" key="2">
    <source>
        <dbReference type="EMBL" id="CAL5228457.1"/>
    </source>
</evidence>
<proteinExistence type="predicted"/>
<sequence>MRWQAENHRMRHKRQLRIMKLQSQLELKRKERSHAQHAFKRARASIKQLEKERTGLVQARTLGHVEQAWQPAIVRNHHQQLLASTPIMSEARLQEVEMALRDNSLALRSSMKRLSASNGKLESLESELSSLYSRYLGRSQVHKCSGSRTNPD</sequence>
<dbReference type="EMBL" id="CAXHTA020000018">
    <property type="protein sequence ID" value="CAL5228457.1"/>
    <property type="molecule type" value="Genomic_DNA"/>
</dbReference>
<evidence type="ECO:0000256" key="1">
    <source>
        <dbReference type="SAM" id="Coils"/>
    </source>
</evidence>
<comment type="caution">
    <text evidence="2">The sequence shown here is derived from an EMBL/GenBank/DDBJ whole genome shotgun (WGS) entry which is preliminary data.</text>
</comment>
<dbReference type="Proteomes" id="UP001497392">
    <property type="component" value="Unassembled WGS sequence"/>
</dbReference>
<gene>
    <name evidence="2" type="primary">g11595</name>
    <name evidence="2" type="ORF">VP750_LOCUS10363</name>
</gene>
<keyword evidence="1" id="KW-0175">Coiled coil</keyword>
<protein>
    <submittedName>
        <fullName evidence="2">G11595 protein</fullName>
    </submittedName>
</protein>